<evidence type="ECO:0000313" key="11">
    <source>
        <dbReference type="Proteomes" id="UP000663586"/>
    </source>
</evidence>
<evidence type="ECO:0000256" key="2">
    <source>
        <dbReference type="ARBA" id="ARBA00022777"/>
    </source>
</evidence>
<keyword evidence="1" id="KW-0808">Transferase</keyword>
<dbReference type="Proteomes" id="UP000663586">
    <property type="component" value="Chromosome"/>
</dbReference>
<dbReference type="PANTHER" id="PTHR34236">
    <property type="entry name" value="DIMETHYL SULFOXIDE REDUCTASE TRANSCRIPTIONAL ACTIVATOR"/>
    <property type="match status" value="1"/>
</dbReference>
<evidence type="ECO:0000259" key="7">
    <source>
        <dbReference type="PROSITE" id="PS50110"/>
    </source>
</evidence>
<dbReference type="PROSITE" id="PS50112">
    <property type="entry name" value="PAS"/>
    <property type="match status" value="1"/>
</dbReference>
<dbReference type="InterPro" id="IPR000700">
    <property type="entry name" value="PAS-assoc_C"/>
</dbReference>
<proteinExistence type="predicted"/>
<evidence type="ECO:0000256" key="1">
    <source>
        <dbReference type="ARBA" id="ARBA00022679"/>
    </source>
</evidence>
<accession>A0A897MWQ2</accession>
<dbReference type="SUPFAM" id="SSF55785">
    <property type="entry name" value="PYP-like sensor domain (PAS domain)"/>
    <property type="match status" value="2"/>
</dbReference>
<dbReference type="InterPro" id="IPR035965">
    <property type="entry name" value="PAS-like_dom_sf"/>
</dbReference>
<keyword evidence="3" id="KW-0805">Transcription regulation</keyword>
<feature type="domain" description="PAC" evidence="9">
    <location>
        <begin position="211"/>
        <end position="269"/>
    </location>
</feature>
<dbReference type="Pfam" id="PF08448">
    <property type="entry name" value="PAS_4"/>
    <property type="match status" value="1"/>
</dbReference>
<dbReference type="Gene3D" id="3.30.450.40">
    <property type="match status" value="2"/>
</dbReference>
<reference evidence="10" key="1">
    <citation type="submission" date="2020-11" db="EMBL/GenBank/DDBJ databases">
        <title>Carbohydrate-dependent, anaerobic sulfur respiration: A novel catabolism in halophilic archaea.</title>
        <authorList>
            <person name="Sorokin D.Y."/>
            <person name="Messina E."/>
            <person name="Smedile F."/>
            <person name="La Cono V."/>
            <person name="Hallsworth J.E."/>
            <person name="Yakimov M.M."/>
        </authorList>
    </citation>
    <scope>NUCLEOTIDE SEQUENCE</scope>
    <source>
        <strain evidence="10">AArc-S</strain>
    </source>
</reference>
<dbReference type="PANTHER" id="PTHR34236:SF1">
    <property type="entry name" value="DIMETHYL SULFOXIDE REDUCTASE TRANSCRIPTIONAL ACTIVATOR"/>
    <property type="match status" value="1"/>
</dbReference>
<evidence type="ECO:0000256" key="5">
    <source>
        <dbReference type="PROSITE-ProRule" id="PRU00169"/>
    </source>
</evidence>
<dbReference type="SMART" id="SM00091">
    <property type="entry name" value="PAS"/>
    <property type="match status" value="2"/>
</dbReference>
<evidence type="ECO:0000259" key="9">
    <source>
        <dbReference type="PROSITE" id="PS50113"/>
    </source>
</evidence>
<dbReference type="InterPro" id="IPR011006">
    <property type="entry name" value="CheY-like_superfamily"/>
</dbReference>
<keyword evidence="6" id="KW-0175">Coiled coil</keyword>
<dbReference type="Pfam" id="PF00072">
    <property type="entry name" value="Response_reg"/>
    <property type="match status" value="1"/>
</dbReference>
<dbReference type="InterPro" id="IPR013656">
    <property type="entry name" value="PAS_4"/>
</dbReference>
<keyword evidence="11" id="KW-1185">Reference proteome</keyword>
<dbReference type="PROSITE" id="PS50110">
    <property type="entry name" value="RESPONSE_REGULATORY"/>
    <property type="match status" value="1"/>
</dbReference>
<feature type="coiled-coil region" evidence="6">
    <location>
        <begin position="538"/>
        <end position="578"/>
    </location>
</feature>
<name>A0A897MWQ2_9EURY</name>
<dbReference type="InterPro" id="IPR003018">
    <property type="entry name" value="GAF"/>
</dbReference>
<evidence type="ECO:0000256" key="6">
    <source>
        <dbReference type="SAM" id="Coils"/>
    </source>
</evidence>
<dbReference type="NCBIfam" id="TIGR00229">
    <property type="entry name" value="sensory_box"/>
    <property type="match status" value="2"/>
</dbReference>
<comment type="caution">
    <text evidence="5">Lacks conserved residue(s) required for the propagation of feature annotation.</text>
</comment>
<dbReference type="InterPro" id="IPR007050">
    <property type="entry name" value="HTH_bacterioopsin"/>
</dbReference>
<evidence type="ECO:0000259" key="8">
    <source>
        <dbReference type="PROSITE" id="PS50112"/>
    </source>
</evidence>
<keyword evidence="2" id="KW-0418">Kinase</keyword>
<evidence type="ECO:0000313" key="10">
    <source>
        <dbReference type="EMBL" id="QSG02745.1"/>
    </source>
</evidence>
<dbReference type="InterPro" id="IPR031803">
    <property type="entry name" value="BAT_GAF/HTH-assoc"/>
</dbReference>
<dbReference type="RefSeq" id="WP_238479888.1">
    <property type="nucleotide sequence ID" value="NZ_CP064786.1"/>
</dbReference>
<evidence type="ECO:0000256" key="4">
    <source>
        <dbReference type="ARBA" id="ARBA00023163"/>
    </source>
</evidence>
<dbReference type="SUPFAM" id="SSF52172">
    <property type="entry name" value="CheY-like"/>
    <property type="match status" value="1"/>
</dbReference>
<dbReference type="Pfam" id="PF04967">
    <property type="entry name" value="HTH_10"/>
    <property type="match status" value="1"/>
</dbReference>
<evidence type="ECO:0000256" key="3">
    <source>
        <dbReference type="ARBA" id="ARBA00023015"/>
    </source>
</evidence>
<dbReference type="AlphaFoldDB" id="A0A897MWQ2"/>
<sequence>MATDSEPLASTRLLLAGTESWIGEFETALETRTGATVQCASAASAAVEAARAGRIDCLVTSKELEDSTGIDLLRTVRDASDTIPVILCTSFGDESVASEAIAANASGYLPVDTFGDAEIESLIQRITQSVGRARREERQRDRARQFDAIFQDPRTATWVLDPDGALRRANKTGGEMIDEDVESVLGEEFWRLPSWSADQGVQADVRRIVETAIEGRFGNAVVTRTFDPDVQVVDLSARPVHDDRGQVRSIVVEAVDISERVALERDLRRSEELHRVTLNNMTDTVLITDEEGEYTYVCPNVNFIFGYTAAEIRELGSIEALLGEDLFDREELAEEGVLKNIEVTATDKAGREHTLLVNVREVSIQDGTLLYSCRDVTKRKQREEALATLQETAREFLYAETQQEIAQQVVDDTAGVLDLDASAVYLFDAETNELHPAAQSSTMERLDGPLPTTRANGEGLVSHSFVQNEAMFFDDVHESARLQDRVTGLRSTAHIPLGDHGVFVVGSSSVSEFDDVLRELADLLAATAEAALDRVTRESQLRRQDRELQQQNEQLTRLNRINETIREIDQAVVQAEASEEIDHAVCDLLTADDRFTFAWIGEENPATGVVEPRAWAGVEQGYLDSVTFTVDETAVEPAGRTAATREITNIPNVAGRLREEDWRTEALPRDFLSVISIPLEYNDLSYGVLNVYAETQAAFDGTVRAVLRELGETIASATSAIERKNALVTRSVTSIEFEIDDPGFVLSKIAQESECELSYQGGIQQTADGSYVIVTVDGAAIDRVEQVAESLIGVDEVRQISGDESGGVLGLRLAEAFLATELADHGAVFRSARATPDSTTLVVEVPESVTPRHISQLIHELFTGVEIRSKQDIDRSSTGPVRSRVFDELTDRQLEVTQTAYYSGFFESPREHTGAEVAEMLGISPPAFSTHIRTVERKLFSALFEEV</sequence>
<dbReference type="Pfam" id="PF15915">
    <property type="entry name" value="BAT"/>
    <property type="match status" value="1"/>
</dbReference>
<protein>
    <submittedName>
        <fullName evidence="10">Signal transduction regulator</fullName>
    </submittedName>
</protein>
<dbReference type="SMART" id="SM00448">
    <property type="entry name" value="REC"/>
    <property type="match status" value="1"/>
</dbReference>
<dbReference type="InterPro" id="IPR000014">
    <property type="entry name" value="PAS"/>
</dbReference>
<dbReference type="InterPro" id="IPR029016">
    <property type="entry name" value="GAF-like_dom_sf"/>
</dbReference>
<dbReference type="SUPFAM" id="SSF55781">
    <property type="entry name" value="GAF domain-like"/>
    <property type="match status" value="2"/>
</dbReference>
<feature type="domain" description="Response regulatory" evidence="7">
    <location>
        <begin position="12"/>
        <end position="126"/>
    </location>
</feature>
<keyword evidence="4" id="KW-0804">Transcription</keyword>
<dbReference type="InterPro" id="IPR001789">
    <property type="entry name" value="Sig_transdc_resp-reg_receiver"/>
</dbReference>
<dbReference type="EMBL" id="CP064786">
    <property type="protein sequence ID" value="QSG02745.1"/>
    <property type="molecule type" value="Genomic_DNA"/>
</dbReference>
<dbReference type="PROSITE" id="PS50113">
    <property type="entry name" value="PAC"/>
    <property type="match status" value="1"/>
</dbReference>
<feature type="domain" description="PAS" evidence="8">
    <location>
        <begin position="270"/>
        <end position="312"/>
    </location>
</feature>
<dbReference type="Gene3D" id="3.40.50.2300">
    <property type="match status" value="1"/>
</dbReference>
<dbReference type="Gene3D" id="3.30.450.20">
    <property type="entry name" value="PAS domain"/>
    <property type="match status" value="2"/>
</dbReference>
<dbReference type="KEGG" id="hara:AArcS_1533"/>
<gene>
    <name evidence="10" type="primary">atoS4</name>
    <name evidence="10" type="ORF">AArcS_1533</name>
</gene>
<dbReference type="GO" id="GO:0000160">
    <property type="term" value="P:phosphorelay signal transduction system"/>
    <property type="evidence" value="ECO:0007669"/>
    <property type="project" value="InterPro"/>
</dbReference>
<dbReference type="GO" id="GO:0016301">
    <property type="term" value="F:kinase activity"/>
    <property type="evidence" value="ECO:0007669"/>
    <property type="project" value="UniProtKB-KW"/>
</dbReference>
<organism evidence="10 11">
    <name type="scientific">Natranaeroarchaeum sulfidigenes</name>
    <dbReference type="NCBI Taxonomy" id="2784880"/>
    <lineage>
        <taxon>Archaea</taxon>
        <taxon>Methanobacteriati</taxon>
        <taxon>Methanobacteriota</taxon>
        <taxon>Stenosarchaea group</taxon>
        <taxon>Halobacteria</taxon>
        <taxon>Halobacteriales</taxon>
        <taxon>Natronoarchaeaceae</taxon>
        <taxon>Natranaeroarchaeum</taxon>
    </lineage>
</organism>
<dbReference type="Pfam" id="PF13185">
    <property type="entry name" value="GAF_2"/>
    <property type="match status" value="2"/>
</dbReference>
<dbReference type="GeneID" id="70684917"/>